<dbReference type="AlphaFoldDB" id="A0A6V8H233"/>
<dbReference type="EMBL" id="DF933813">
    <property type="protein sequence ID" value="GAM35367.1"/>
    <property type="molecule type" value="Genomic_DNA"/>
</dbReference>
<dbReference type="Pfam" id="PF02627">
    <property type="entry name" value="CMD"/>
    <property type="match status" value="1"/>
</dbReference>
<dbReference type="SUPFAM" id="SSF69118">
    <property type="entry name" value="AhpD-like"/>
    <property type="match status" value="1"/>
</dbReference>
<accession>A0A6V8H233</accession>
<organism evidence="2 3">
    <name type="scientific">Talaromyces pinophilus</name>
    <name type="common">Penicillium pinophilum</name>
    <dbReference type="NCBI Taxonomy" id="128442"/>
    <lineage>
        <taxon>Eukaryota</taxon>
        <taxon>Fungi</taxon>
        <taxon>Dikarya</taxon>
        <taxon>Ascomycota</taxon>
        <taxon>Pezizomycotina</taxon>
        <taxon>Eurotiomycetes</taxon>
        <taxon>Eurotiomycetidae</taxon>
        <taxon>Eurotiales</taxon>
        <taxon>Trichocomaceae</taxon>
        <taxon>Talaromyces</taxon>
        <taxon>Talaromyces sect. Talaromyces</taxon>
    </lineage>
</organism>
<proteinExistence type="predicted"/>
<reference evidence="3" key="1">
    <citation type="journal article" date="2015" name="Genome Announc.">
        <title>Draft genome sequence of Talaromyces cellulolyticus strain Y-94, a source of lignocellulosic biomass-degrading enzymes.</title>
        <authorList>
            <person name="Fujii T."/>
            <person name="Koike H."/>
            <person name="Sawayama S."/>
            <person name="Yano S."/>
            <person name="Inoue H."/>
        </authorList>
    </citation>
    <scope>NUCLEOTIDE SEQUENCE [LARGE SCALE GENOMIC DNA]</scope>
    <source>
        <strain evidence="3">Y-94</strain>
    </source>
</reference>
<keyword evidence="3" id="KW-1185">Reference proteome</keyword>
<dbReference type="Gene3D" id="1.20.1290.10">
    <property type="entry name" value="AhpD-like"/>
    <property type="match status" value="1"/>
</dbReference>
<dbReference type="InterPro" id="IPR003779">
    <property type="entry name" value="CMD-like"/>
</dbReference>
<dbReference type="GO" id="GO:0051920">
    <property type="term" value="F:peroxiredoxin activity"/>
    <property type="evidence" value="ECO:0007669"/>
    <property type="project" value="InterPro"/>
</dbReference>
<dbReference type="PANTHER" id="PTHR34846:SF11">
    <property type="entry name" value="4-CARBOXYMUCONOLACTONE DECARBOXYLASE FAMILY PROTEIN (AFU_ORTHOLOGUE AFUA_6G11590)"/>
    <property type="match status" value="1"/>
</dbReference>
<evidence type="ECO:0000313" key="2">
    <source>
        <dbReference type="EMBL" id="GAM35367.1"/>
    </source>
</evidence>
<dbReference type="PANTHER" id="PTHR34846">
    <property type="entry name" value="4-CARBOXYMUCONOLACTONE DECARBOXYLASE FAMILY PROTEIN (AFU_ORTHOLOGUE AFUA_6G11590)"/>
    <property type="match status" value="1"/>
</dbReference>
<name>A0A6V8H233_TALPI</name>
<dbReference type="Proteomes" id="UP000053095">
    <property type="component" value="Unassembled WGS sequence"/>
</dbReference>
<sequence length="150" mass="16260">MSRYPPLAPASLTGDQLELHNHIDSVCFKIFGDSKALPFILKDSNDSLVGPFPLLLHSPEPLNGIGVFDYIMKITSHPLLSASERELAILAVGAHTGSVYELYAHSLVAQKIGMTEAQIKAAAEGKMPEGLNETEKTVFEISSRLIDGKE</sequence>
<gene>
    <name evidence="2" type="ORF">TCE0_017r03648</name>
</gene>
<feature type="domain" description="Carboxymuconolactone decarboxylase-like" evidence="1">
    <location>
        <begin position="70"/>
        <end position="132"/>
    </location>
</feature>
<comment type="caution">
    <text evidence="2">The sequence shown here is derived from an EMBL/GenBank/DDBJ whole genome shotgun (WGS) entry which is preliminary data.</text>
</comment>
<protein>
    <recommendedName>
        <fullName evidence="1">Carboxymuconolactone decarboxylase-like domain-containing protein</fullName>
    </recommendedName>
</protein>
<evidence type="ECO:0000313" key="3">
    <source>
        <dbReference type="Proteomes" id="UP000053095"/>
    </source>
</evidence>
<dbReference type="InterPro" id="IPR029032">
    <property type="entry name" value="AhpD-like"/>
</dbReference>
<evidence type="ECO:0000259" key="1">
    <source>
        <dbReference type="Pfam" id="PF02627"/>
    </source>
</evidence>